<dbReference type="InterPro" id="IPR019734">
    <property type="entry name" value="TPR_rpt"/>
</dbReference>
<dbReference type="PROSITE" id="PS50280">
    <property type="entry name" value="SET"/>
    <property type="match status" value="1"/>
</dbReference>
<dbReference type="SUPFAM" id="SSF82199">
    <property type="entry name" value="SET domain"/>
    <property type="match status" value="1"/>
</dbReference>
<protein>
    <recommendedName>
        <fullName evidence="1">SET domain-containing protein</fullName>
    </recommendedName>
</protein>
<name>A0A804LXR7_MAIZE</name>
<reference evidence="2" key="3">
    <citation type="submission" date="2021-05" db="UniProtKB">
        <authorList>
            <consortium name="EnsemblPlants"/>
        </authorList>
    </citation>
    <scope>IDENTIFICATION</scope>
    <source>
        <strain evidence="2">cv. B73</strain>
    </source>
</reference>
<dbReference type="AlphaFoldDB" id="A0A804LXR7"/>
<dbReference type="Gene3D" id="2.170.270.10">
    <property type="entry name" value="SET domain"/>
    <property type="match status" value="1"/>
</dbReference>
<dbReference type="InterPro" id="IPR011990">
    <property type="entry name" value="TPR-like_helical_dom_sf"/>
</dbReference>
<dbReference type="FunCoup" id="A0A804LXR7">
    <property type="interactions" value="1476"/>
</dbReference>
<dbReference type="GeneID" id="100280288"/>
<dbReference type="SUPFAM" id="SSF144232">
    <property type="entry name" value="HIT/MYND zinc finger-like"/>
    <property type="match status" value="1"/>
</dbReference>
<evidence type="ECO:0000313" key="3">
    <source>
        <dbReference type="Proteomes" id="UP000007305"/>
    </source>
</evidence>
<dbReference type="Proteomes" id="UP000007305">
    <property type="component" value="Chromosome 1"/>
</dbReference>
<dbReference type="SUPFAM" id="SSF48452">
    <property type="entry name" value="TPR-like"/>
    <property type="match status" value="2"/>
</dbReference>
<accession>A0A804LXR7</accession>
<organism evidence="2 3">
    <name type="scientific">Zea mays</name>
    <name type="common">Maize</name>
    <dbReference type="NCBI Taxonomy" id="4577"/>
    <lineage>
        <taxon>Eukaryota</taxon>
        <taxon>Viridiplantae</taxon>
        <taxon>Streptophyta</taxon>
        <taxon>Embryophyta</taxon>
        <taxon>Tracheophyta</taxon>
        <taxon>Spermatophyta</taxon>
        <taxon>Magnoliopsida</taxon>
        <taxon>Liliopsida</taxon>
        <taxon>Poales</taxon>
        <taxon>Poaceae</taxon>
        <taxon>PACMAD clade</taxon>
        <taxon>Panicoideae</taxon>
        <taxon>Andropogonodae</taxon>
        <taxon>Andropogoneae</taxon>
        <taxon>Tripsacinae</taxon>
        <taxon>Zea</taxon>
    </lineage>
</organism>
<dbReference type="RefSeq" id="XP_023157757.1">
    <property type="nucleotide sequence ID" value="XM_023301989.2"/>
</dbReference>
<proteinExistence type="evidence at protein level"/>
<gene>
    <name evidence="2" type="primary">LOC100280288</name>
</gene>
<dbReference type="InterPro" id="IPR046341">
    <property type="entry name" value="SET_dom_sf"/>
</dbReference>
<evidence type="ECO:0007829" key="4">
    <source>
        <dbReference type="PeptideAtlas" id="A0A804LXR7"/>
    </source>
</evidence>
<keyword evidence="4" id="KW-1267">Proteomics identification</keyword>
<dbReference type="Gramene" id="Zm00001eb044040_T006">
    <property type="protein sequence ID" value="Zm00001eb044040_P006"/>
    <property type="gene ID" value="Zm00001eb044040"/>
</dbReference>
<sequence>MERLKSAVPPDLRRAVGEGTAADLANTTSRLFAFFDSLPLFHQVMQELTDPELALCRKDKVKAVELKGHGNACFSRREFGKALRFYSQALRHVPINSGGMDVNLVSSLYVNRASTMHKLGLFEESLRDCDRAITISPNYSKAWYRKGMVKTALKNYSSAIHDLEVALSQEVTSSGKSNIEQELKLILEKHESVNEAGTSNCDSKDRDLPLAGQPHKIVIESISTPNKGRGMISTDDIPPASLIHVEDPLAAIIMKSSRETHCHFCFSETPADVVFCPSCTIPIYCSKRCQEQSAGHISRDEDTNLGYSTNVANLSITSSCKSPRSKLFAEHRHECGGAHWAAVLPADVVLAGRIIAHSIVKRMPSGKSFAFSGPNLDLVHHYDQHSPANKLESHIYAIVLLLCLQNHYRSDLLWTEDSLSQLVLLIFQIKVNSIAIVCMRSMDRGPEHTINRGFYVAEGAKMCSVEQVRVAQALYVSGSLFNHSCQPNVHAYFLSRAFVLRTTEFIKSGSPVELSYGPQVGEMHISERQKSLQENYYFSCQCSSCSELNLSDLVMNSFCCPQSNCLGAISESTYYRSKENFVNVSLGGSYVCKLSLPDVSKVDMDMENVAKSLLQNSGVSLNIDHGCCMSCRSCIDLSSALATSHREESTIDRLKKHTFLDKTLITEALQSLKQLKKLRHPYSKALAQAEDTIAEAFAKVGDQELARKHCEASIQILEKLYHPKHIIIAHELIKLVSILLSLGDGASAAATFAQAEAIFSLYYGSHVEKVLTYMGALKKAVIDV</sequence>
<evidence type="ECO:0000313" key="2">
    <source>
        <dbReference type="EnsemblPlants" id="Zm00001eb044040_P006"/>
    </source>
</evidence>
<dbReference type="InterPro" id="IPR001214">
    <property type="entry name" value="SET_dom"/>
</dbReference>
<feature type="domain" description="SET" evidence="1">
    <location>
        <begin position="215"/>
        <end position="517"/>
    </location>
</feature>
<dbReference type="Gene3D" id="1.25.40.10">
    <property type="entry name" value="Tetratricopeptide repeat domain"/>
    <property type="match status" value="2"/>
</dbReference>
<dbReference type="PANTHER" id="PTHR47337:SF1">
    <property type="entry name" value="TETRATRICOPEPTIDE REPEAT (TPR)-LIKE SUPERFAMILY PROTEIN"/>
    <property type="match status" value="1"/>
</dbReference>
<dbReference type="SMART" id="SM00028">
    <property type="entry name" value="TPR"/>
    <property type="match status" value="4"/>
</dbReference>
<dbReference type="EnsemblPlants" id="Zm00001eb044040_T006">
    <property type="protein sequence ID" value="Zm00001eb044040_P006"/>
    <property type="gene ID" value="Zm00001eb044040"/>
</dbReference>
<dbReference type="Pfam" id="PF00856">
    <property type="entry name" value="SET"/>
    <property type="match status" value="1"/>
</dbReference>
<evidence type="ECO:0000259" key="1">
    <source>
        <dbReference type="PROSITE" id="PS50280"/>
    </source>
</evidence>
<dbReference type="InParanoid" id="A0A804LXR7"/>
<reference evidence="2" key="2">
    <citation type="submission" date="2019-07" db="EMBL/GenBank/DDBJ databases">
        <authorList>
            <person name="Seetharam A."/>
            <person name="Woodhouse M."/>
            <person name="Cannon E."/>
        </authorList>
    </citation>
    <scope>NUCLEOTIDE SEQUENCE [LARGE SCALE GENOMIC DNA]</scope>
    <source>
        <strain evidence="2">cv. B73</strain>
    </source>
</reference>
<reference evidence="3" key="1">
    <citation type="submission" date="2015-12" db="EMBL/GenBank/DDBJ databases">
        <title>Update maize B73 reference genome by single molecule sequencing technologies.</title>
        <authorList>
            <consortium name="Maize Genome Sequencing Project"/>
            <person name="Ware D."/>
        </authorList>
    </citation>
    <scope>NUCLEOTIDE SEQUENCE [LARGE SCALE GENOMIC DNA]</scope>
    <source>
        <strain evidence="3">cv. B73</strain>
    </source>
</reference>
<keyword evidence="3" id="KW-1185">Reference proteome</keyword>
<dbReference type="PANTHER" id="PTHR47337">
    <property type="entry name" value="TETRATRICOPEPTIDE REPEAT (TPR)-LIKE SUPERFAMILY PROTEIN"/>
    <property type="match status" value="1"/>
</dbReference>